<gene>
    <name evidence="2" type="ORF">D8I35_05930</name>
</gene>
<dbReference type="InterPro" id="IPR007024">
    <property type="entry name" value="BLUF_domain"/>
</dbReference>
<dbReference type="EMBL" id="RDQO01000001">
    <property type="protein sequence ID" value="RMX08605.1"/>
    <property type="molecule type" value="Genomic_DNA"/>
</dbReference>
<dbReference type="OrthoDB" id="8586885at2"/>
<keyword evidence="3" id="KW-1185">Reference proteome</keyword>
<dbReference type="RefSeq" id="WP_122226730.1">
    <property type="nucleotide sequence ID" value="NZ_RDQO01000001.1"/>
</dbReference>
<dbReference type="AlphaFoldDB" id="A0A3M6R080"/>
<organism evidence="2 3">
    <name type="scientific">Corticibacter populi</name>
    <dbReference type="NCBI Taxonomy" id="1550736"/>
    <lineage>
        <taxon>Bacteria</taxon>
        <taxon>Pseudomonadati</taxon>
        <taxon>Pseudomonadota</taxon>
        <taxon>Betaproteobacteria</taxon>
        <taxon>Burkholderiales</taxon>
        <taxon>Comamonadaceae</taxon>
        <taxon>Corticibacter</taxon>
    </lineage>
</organism>
<dbReference type="GO" id="GO:0009882">
    <property type="term" value="F:blue light photoreceptor activity"/>
    <property type="evidence" value="ECO:0007669"/>
    <property type="project" value="InterPro"/>
</dbReference>
<accession>A0A3M6R080</accession>
<dbReference type="SMART" id="SM01034">
    <property type="entry name" value="BLUF"/>
    <property type="match status" value="1"/>
</dbReference>
<protein>
    <submittedName>
        <fullName evidence="2">BLUF domain-containing protein</fullName>
    </submittedName>
</protein>
<feature type="domain" description="BLUF" evidence="1">
    <location>
        <begin position="6"/>
        <end position="98"/>
    </location>
</feature>
<evidence type="ECO:0000259" key="1">
    <source>
        <dbReference type="PROSITE" id="PS50925"/>
    </source>
</evidence>
<evidence type="ECO:0000313" key="3">
    <source>
        <dbReference type="Proteomes" id="UP000278006"/>
    </source>
</evidence>
<dbReference type="SUPFAM" id="SSF54975">
    <property type="entry name" value="Acylphosphatase/BLUF domain-like"/>
    <property type="match status" value="1"/>
</dbReference>
<proteinExistence type="predicted"/>
<name>A0A3M6R080_9BURK</name>
<evidence type="ECO:0000313" key="2">
    <source>
        <dbReference type="EMBL" id="RMX08605.1"/>
    </source>
</evidence>
<dbReference type="Proteomes" id="UP000278006">
    <property type="component" value="Unassembled WGS sequence"/>
</dbReference>
<dbReference type="Gene3D" id="3.30.70.100">
    <property type="match status" value="1"/>
</dbReference>
<dbReference type="GO" id="GO:0071949">
    <property type="term" value="F:FAD binding"/>
    <property type="evidence" value="ECO:0007669"/>
    <property type="project" value="InterPro"/>
</dbReference>
<dbReference type="InterPro" id="IPR036046">
    <property type="entry name" value="Acylphosphatase-like_dom_sf"/>
</dbReference>
<reference evidence="2 3" key="1">
    <citation type="submission" date="2018-10" db="EMBL/GenBank/DDBJ databases">
        <title>Draft genome of Cortibacter populi DSM10536.</title>
        <authorList>
            <person name="Bernier A.-M."/>
            <person name="Bernard K."/>
        </authorList>
    </citation>
    <scope>NUCLEOTIDE SEQUENCE [LARGE SCALE GENOMIC DNA]</scope>
    <source>
        <strain evidence="2 3">DSM 105136</strain>
    </source>
</reference>
<dbReference type="PROSITE" id="PS50925">
    <property type="entry name" value="BLUF"/>
    <property type="match status" value="1"/>
</dbReference>
<sequence>MSSPALECFFYHSVLADGQDAGCVSDIIRTARRFNAEHDITGVLVFDGEHFCQYLEGPAGPLGQLIGRLMMDPRHQGFMPLIHQPLQSPRRYAGWSMAFALLDDSAVLAPLLERDADTALGYLEEIQCKLDMA</sequence>
<dbReference type="Pfam" id="PF04940">
    <property type="entry name" value="BLUF"/>
    <property type="match status" value="1"/>
</dbReference>
<comment type="caution">
    <text evidence="2">The sequence shown here is derived from an EMBL/GenBank/DDBJ whole genome shotgun (WGS) entry which is preliminary data.</text>
</comment>